<evidence type="ECO:0000256" key="1">
    <source>
        <dbReference type="SAM" id="Phobius"/>
    </source>
</evidence>
<evidence type="ECO:0000313" key="3">
    <source>
        <dbReference type="Proteomes" id="UP001501490"/>
    </source>
</evidence>
<evidence type="ECO:0000313" key="2">
    <source>
        <dbReference type="EMBL" id="GAA3602865.1"/>
    </source>
</evidence>
<organism evidence="2 3">
    <name type="scientific">Microlunatus ginsengisoli</name>
    <dbReference type="NCBI Taxonomy" id="363863"/>
    <lineage>
        <taxon>Bacteria</taxon>
        <taxon>Bacillati</taxon>
        <taxon>Actinomycetota</taxon>
        <taxon>Actinomycetes</taxon>
        <taxon>Propionibacteriales</taxon>
        <taxon>Propionibacteriaceae</taxon>
        <taxon>Microlunatus</taxon>
    </lineage>
</organism>
<name>A0ABP6ZBV6_9ACTN</name>
<keyword evidence="1" id="KW-1133">Transmembrane helix</keyword>
<dbReference type="Proteomes" id="UP001501490">
    <property type="component" value="Unassembled WGS sequence"/>
</dbReference>
<feature type="transmembrane region" description="Helical" evidence="1">
    <location>
        <begin position="101"/>
        <end position="119"/>
    </location>
</feature>
<proteinExistence type="predicted"/>
<feature type="transmembrane region" description="Helical" evidence="1">
    <location>
        <begin position="154"/>
        <end position="171"/>
    </location>
</feature>
<keyword evidence="1" id="KW-0472">Membrane</keyword>
<evidence type="ECO:0008006" key="4">
    <source>
        <dbReference type="Google" id="ProtNLM"/>
    </source>
</evidence>
<feature type="transmembrane region" description="Helical" evidence="1">
    <location>
        <begin position="335"/>
        <end position="353"/>
    </location>
</feature>
<keyword evidence="1" id="KW-0812">Transmembrane</keyword>
<gene>
    <name evidence="2" type="ORF">GCM10022236_00800</name>
</gene>
<feature type="transmembrane region" description="Helical" evidence="1">
    <location>
        <begin position="68"/>
        <end position="89"/>
    </location>
</feature>
<dbReference type="EMBL" id="BAABAB010000001">
    <property type="protein sequence ID" value="GAA3602865.1"/>
    <property type="molecule type" value="Genomic_DNA"/>
</dbReference>
<feature type="transmembrane region" description="Helical" evidence="1">
    <location>
        <begin position="191"/>
        <end position="217"/>
    </location>
</feature>
<accession>A0ABP6ZBV6</accession>
<dbReference type="RefSeq" id="WP_344801085.1">
    <property type="nucleotide sequence ID" value="NZ_BAABAB010000001.1"/>
</dbReference>
<feature type="transmembrane region" description="Helical" evidence="1">
    <location>
        <begin position="310"/>
        <end position="329"/>
    </location>
</feature>
<feature type="transmembrane region" description="Helical" evidence="1">
    <location>
        <begin position="12"/>
        <end position="32"/>
    </location>
</feature>
<feature type="transmembrane region" description="Helical" evidence="1">
    <location>
        <begin position="224"/>
        <end position="244"/>
    </location>
</feature>
<feature type="transmembrane region" description="Helical" evidence="1">
    <location>
        <begin position="125"/>
        <end position="142"/>
    </location>
</feature>
<comment type="caution">
    <text evidence="2">The sequence shown here is derived from an EMBL/GenBank/DDBJ whole genome shotgun (WGS) entry which is preliminary data.</text>
</comment>
<feature type="transmembrane region" description="Helical" evidence="1">
    <location>
        <begin position="283"/>
        <end position="303"/>
    </location>
</feature>
<protein>
    <recommendedName>
        <fullName evidence="4">Dolichyl-phosphate-mannose-protein mannosyltransferase</fullName>
    </recommendedName>
</protein>
<keyword evidence="3" id="KW-1185">Reference proteome</keyword>
<reference evidence="3" key="1">
    <citation type="journal article" date="2019" name="Int. J. Syst. Evol. Microbiol.">
        <title>The Global Catalogue of Microorganisms (GCM) 10K type strain sequencing project: providing services to taxonomists for standard genome sequencing and annotation.</title>
        <authorList>
            <consortium name="The Broad Institute Genomics Platform"/>
            <consortium name="The Broad Institute Genome Sequencing Center for Infectious Disease"/>
            <person name="Wu L."/>
            <person name="Ma J."/>
        </authorList>
    </citation>
    <scope>NUCLEOTIDE SEQUENCE [LARGE SCALE GENOMIC DNA]</scope>
    <source>
        <strain evidence="3">JCM 16929</strain>
    </source>
</reference>
<sequence>MTWERVVSGARQTGAAYVFVVVFIVALANRLLPVLRGAGLSGVLGYDDGVYYAGAVGLVHGRLPYRDFLLLHPPGALLALTPMATMGRWAGETTGWEASRLVWMLMGCVTSLVVVGILLPLGRLAAALAGLVYAVFPGAVLVERTTLLEGLTNLCLAVALALLIGEFASTSPEWEPTRRGRWLVPLAAGALLGFAAAVKIWGIVPLAVLCVFAVVGLGARYGGAMALGALGAITAVCLPFFLAAPAEMWRMVVLDQFGRDQALDVVQRTMQIVSMSRLAGGSAAFLVAIGALIGLIVCCVIAWKAKPYRVVVPLLASMVGLLLISPIFFPHYLGALAVPIALLTGVLTGVLTASPRCVRWRIAVAVAGCTALALDAVALSRIRSGESVPVQLTEAVQPAPGCITSDDPNNLLALGVVGRNVTRGCVLVVDLGGYSHDLSRGTSLSRGRNTAWQQVALQYLGSGHYALATRFSLGHGFSAYTAAEIASWPLRLQVEDYELRQPPD</sequence>
<feature type="transmembrane region" description="Helical" evidence="1">
    <location>
        <begin position="360"/>
        <end position="379"/>
    </location>
</feature>